<dbReference type="AlphaFoldDB" id="A0AAV4ZT48"/>
<evidence type="ECO:0008006" key="3">
    <source>
        <dbReference type="Google" id="ProtNLM"/>
    </source>
</evidence>
<evidence type="ECO:0000313" key="2">
    <source>
        <dbReference type="Proteomes" id="UP001055247"/>
    </source>
</evidence>
<proteinExistence type="predicted"/>
<evidence type="ECO:0000313" key="1">
    <source>
        <dbReference type="EMBL" id="GJD90735.1"/>
    </source>
</evidence>
<gene>
    <name evidence="1" type="ORF">BHAOGJBA_4277</name>
</gene>
<organism evidence="1 2">
    <name type="scientific">Methylobacterium hispanicum</name>
    <dbReference type="NCBI Taxonomy" id="270350"/>
    <lineage>
        <taxon>Bacteria</taxon>
        <taxon>Pseudomonadati</taxon>
        <taxon>Pseudomonadota</taxon>
        <taxon>Alphaproteobacteria</taxon>
        <taxon>Hyphomicrobiales</taxon>
        <taxon>Methylobacteriaceae</taxon>
        <taxon>Methylobacterium</taxon>
    </lineage>
</organism>
<keyword evidence="2" id="KW-1185">Reference proteome</keyword>
<sequence length="68" mass="7671">MDERRIIVQLPDAARMAAIVDAIETRMVRHRRQAVVDALLANAHTPYIRPGRVGTELRRRIAAEGRVA</sequence>
<reference evidence="1" key="1">
    <citation type="journal article" date="2016" name="Front. Microbiol.">
        <title>Genome Sequence of the Piezophilic, Mesophilic Sulfate-Reducing Bacterium Desulfovibrio indicus J2T.</title>
        <authorList>
            <person name="Cao J."/>
            <person name="Maignien L."/>
            <person name="Shao Z."/>
            <person name="Alain K."/>
            <person name="Jebbar M."/>
        </authorList>
    </citation>
    <scope>NUCLEOTIDE SEQUENCE</scope>
    <source>
        <strain evidence="1">DSM 16372</strain>
    </source>
</reference>
<reference evidence="1" key="2">
    <citation type="submission" date="2021-08" db="EMBL/GenBank/DDBJ databases">
        <authorList>
            <person name="Tani A."/>
            <person name="Ola A."/>
            <person name="Ogura Y."/>
            <person name="Katsura K."/>
            <person name="Hayashi T."/>
        </authorList>
    </citation>
    <scope>NUCLEOTIDE SEQUENCE</scope>
    <source>
        <strain evidence="1">DSM 16372</strain>
    </source>
</reference>
<name>A0AAV4ZT48_9HYPH</name>
<dbReference type="EMBL" id="BPQO01000020">
    <property type="protein sequence ID" value="GJD90735.1"/>
    <property type="molecule type" value="Genomic_DNA"/>
</dbReference>
<dbReference type="Proteomes" id="UP001055247">
    <property type="component" value="Unassembled WGS sequence"/>
</dbReference>
<protein>
    <recommendedName>
        <fullName evidence="3">CopG family transcriptional regulator</fullName>
    </recommendedName>
</protein>
<comment type="caution">
    <text evidence="1">The sequence shown here is derived from an EMBL/GenBank/DDBJ whole genome shotgun (WGS) entry which is preliminary data.</text>
</comment>
<accession>A0AAV4ZT48</accession>